<comment type="caution">
    <text evidence="2">The sequence shown here is derived from an EMBL/GenBank/DDBJ whole genome shotgun (WGS) entry which is preliminary data.</text>
</comment>
<feature type="compositionally biased region" description="Low complexity" evidence="1">
    <location>
        <begin position="423"/>
        <end position="435"/>
    </location>
</feature>
<evidence type="ECO:0000313" key="2">
    <source>
        <dbReference type="EMBL" id="EIE21828.1"/>
    </source>
</evidence>
<dbReference type="EMBL" id="AGSI01000011">
    <property type="protein sequence ID" value="EIE21828.1"/>
    <property type="molecule type" value="Genomic_DNA"/>
</dbReference>
<feature type="region of interest" description="Disordered" evidence="1">
    <location>
        <begin position="265"/>
        <end position="299"/>
    </location>
</feature>
<accession>I0YTV9</accession>
<evidence type="ECO:0000256" key="1">
    <source>
        <dbReference type="SAM" id="MobiDB-lite"/>
    </source>
</evidence>
<dbReference type="OrthoDB" id="10566262at2759"/>
<evidence type="ECO:0000313" key="3">
    <source>
        <dbReference type="Proteomes" id="UP000007264"/>
    </source>
</evidence>
<dbReference type="KEGG" id="csl:COCSUDRAFT_47953"/>
<proteinExistence type="predicted"/>
<organism evidence="2 3">
    <name type="scientific">Coccomyxa subellipsoidea (strain C-169)</name>
    <name type="common">Green microalga</name>
    <dbReference type="NCBI Taxonomy" id="574566"/>
    <lineage>
        <taxon>Eukaryota</taxon>
        <taxon>Viridiplantae</taxon>
        <taxon>Chlorophyta</taxon>
        <taxon>core chlorophytes</taxon>
        <taxon>Trebouxiophyceae</taxon>
        <taxon>Trebouxiophyceae incertae sedis</taxon>
        <taxon>Coccomyxaceae</taxon>
        <taxon>Coccomyxa</taxon>
        <taxon>Coccomyxa subellipsoidea</taxon>
    </lineage>
</organism>
<name>I0YTV9_COCSC</name>
<dbReference type="Proteomes" id="UP000007264">
    <property type="component" value="Unassembled WGS sequence"/>
</dbReference>
<dbReference type="RefSeq" id="XP_005646372.1">
    <property type="nucleotide sequence ID" value="XM_005646315.1"/>
</dbReference>
<feature type="region of interest" description="Disordered" evidence="1">
    <location>
        <begin position="336"/>
        <end position="435"/>
    </location>
</feature>
<sequence length="514" mass="53541">MVDKRYAIGNDMSTRFDRGTEDDLARSAEALAASFASSFVTPLRAASASTVLQGVRYVSIVVPASTGQVISVANLATAGPLHMTLLHSSQCAAGHTLQHRWAFTSSLFSHFKDIQAFPEAAQAAALICHPLLEQLPGTPRNAPKPRLQRAHSAPVLLQRAAEQERAPATPAGVHRKGSLAAGLELEAREPDFDCGAGFSRLPRLDEEPVKLPVIGALVLGLDTNKPPPKRRVEQLAALLAPLIAPLAGRAVDIASAAYLARTLSRQPSEPWHAPASTSPDQRAPSGEEISTGGSGSSGIRRMATESWILSIGERALLRQLLNNASLTQRSISALPWRGDRSPMMSPLMSSMDVASRRDSSSSEFTFTPCMPLVDSPTGSQRLQSPPHGSVQRALSAEPGGPAGIPRSQPQPIPAGEPPRGFFADDSSCPAASPAASGRTILLGEESVSSAANQVENPFAGAGAAPAGGSPPGTPPTWSAATAARWGHPAPTTEGGTSPRIATGSPTPRGPTPET</sequence>
<feature type="compositionally biased region" description="Low complexity" evidence="1">
    <location>
        <begin position="341"/>
        <end position="351"/>
    </location>
</feature>
<keyword evidence="3" id="KW-1185">Reference proteome</keyword>
<dbReference type="AlphaFoldDB" id="I0YTV9"/>
<protein>
    <submittedName>
        <fullName evidence="2">Uncharacterized protein</fullName>
    </submittedName>
</protein>
<reference evidence="2 3" key="1">
    <citation type="journal article" date="2012" name="Genome Biol.">
        <title>The genome of the polar eukaryotic microalga coccomyxa subellipsoidea reveals traits of cold adaptation.</title>
        <authorList>
            <person name="Blanc G."/>
            <person name="Agarkova I."/>
            <person name="Grimwood J."/>
            <person name="Kuo A."/>
            <person name="Brueggeman A."/>
            <person name="Dunigan D."/>
            <person name="Gurnon J."/>
            <person name="Ladunga I."/>
            <person name="Lindquist E."/>
            <person name="Lucas S."/>
            <person name="Pangilinan J."/>
            <person name="Proschold T."/>
            <person name="Salamov A."/>
            <person name="Schmutz J."/>
            <person name="Weeks D."/>
            <person name="Yamada T."/>
            <person name="Claverie J.M."/>
            <person name="Grigoriev I."/>
            <person name="Van Etten J."/>
            <person name="Lomsadze A."/>
            <person name="Borodovsky M."/>
        </authorList>
    </citation>
    <scope>NUCLEOTIDE SEQUENCE [LARGE SCALE GENOMIC DNA]</scope>
    <source>
        <strain evidence="2 3">C-169</strain>
    </source>
</reference>
<feature type="region of interest" description="Disordered" evidence="1">
    <location>
        <begin position="458"/>
        <end position="514"/>
    </location>
</feature>
<gene>
    <name evidence="2" type="ORF">COCSUDRAFT_47953</name>
</gene>
<dbReference type="GeneID" id="17039813"/>